<organism evidence="3">
    <name type="scientific">Ixodes ricinus</name>
    <name type="common">Common tick</name>
    <name type="synonym">Acarus ricinus</name>
    <dbReference type="NCBI Taxonomy" id="34613"/>
    <lineage>
        <taxon>Eukaryota</taxon>
        <taxon>Metazoa</taxon>
        <taxon>Ecdysozoa</taxon>
        <taxon>Arthropoda</taxon>
        <taxon>Chelicerata</taxon>
        <taxon>Arachnida</taxon>
        <taxon>Acari</taxon>
        <taxon>Parasitiformes</taxon>
        <taxon>Ixodida</taxon>
        <taxon>Ixodoidea</taxon>
        <taxon>Ixodidae</taxon>
        <taxon>Ixodinae</taxon>
        <taxon>Ixodes</taxon>
    </lineage>
</organism>
<name>A0A6B0UDQ5_IXORI</name>
<sequence>MTRSRYFSVMLMLATQSCRCLIRAPSTQVGWPLRMMFRVSRLVALSTWGPCPSWPTRRSISTASSWGTRSRRMSRLTRRPRGLPSNTLERSWEMRR</sequence>
<dbReference type="PROSITE" id="PS51257">
    <property type="entry name" value="PROKAR_LIPOPROTEIN"/>
    <property type="match status" value="1"/>
</dbReference>
<feature type="compositionally biased region" description="Basic residues" evidence="1">
    <location>
        <begin position="69"/>
        <end position="81"/>
    </location>
</feature>
<reference evidence="3" key="1">
    <citation type="submission" date="2019-12" db="EMBL/GenBank/DDBJ databases">
        <title>An insight into the sialome of adult female Ixodes ricinus ticks feeding for 6 days.</title>
        <authorList>
            <person name="Perner J."/>
            <person name="Ribeiro J.M.C."/>
        </authorList>
    </citation>
    <scope>NUCLEOTIDE SEQUENCE</scope>
    <source>
        <strain evidence="3">Semi-engorged</strain>
        <tissue evidence="3">Salivary glands</tissue>
    </source>
</reference>
<protein>
    <submittedName>
        <fullName evidence="3">Putative secreted protein</fullName>
    </submittedName>
</protein>
<proteinExistence type="predicted"/>
<feature type="compositionally biased region" description="Polar residues" evidence="1">
    <location>
        <begin position="56"/>
        <end position="66"/>
    </location>
</feature>
<keyword evidence="2" id="KW-0732">Signal</keyword>
<feature type="chain" id="PRO_5025646950" evidence="2">
    <location>
        <begin position="21"/>
        <end position="96"/>
    </location>
</feature>
<dbReference type="AlphaFoldDB" id="A0A6B0UDQ5"/>
<dbReference type="EMBL" id="GIFC01005317">
    <property type="protein sequence ID" value="MXU87400.1"/>
    <property type="molecule type" value="Transcribed_RNA"/>
</dbReference>
<accession>A0A6B0UDQ5</accession>
<evidence type="ECO:0000256" key="1">
    <source>
        <dbReference type="SAM" id="MobiDB-lite"/>
    </source>
</evidence>
<feature type="signal peptide" evidence="2">
    <location>
        <begin position="1"/>
        <end position="20"/>
    </location>
</feature>
<feature type="region of interest" description="Disordered" evidence="1">
    <location>
        <begin position="52"/>
        <end position="96"/>
    </location>
</feature>
<evidence type="ECO:0000313" key="3">
    <source>
        <dbReference type="EMBL" id="MXU87400.1"/>
    </source>
</evidence>
<evidence type="ECO:0000256" key="2">
    <source>
        <dbReference type="SAM" id="SignalP"/>
    </source>
</evidence>